<dbReference type="Gene3D" id="3.30.559.10">
    <property type="entry name" value="Chloramphenicol acetyltransferase-like domain"/>
    <property type="match status" value="6"/>
</dbReference>
<dbReference type="InterPro" id="IPR045851">
    <property type="entry name" value="AMP-bd_C_sf"/>
</dbReference>
<dbReference type="GO" id="GO:0010106">
    <property type="term" value="P:cellular response to iron ion starvation"/>
    <property type="evidence" value="ECO:0007669"/>
    <property type="project" value="UniProtKB-ARBA"/>
</dbReference>
<dbReference type="SUPFAM" id="SSF47336">
    <property type="entry name" value="ACP-like"/>
    <property type="match status" value="4"/>
</dbReference>
<dbReference type="EMBL" id="MU253918">
    <property type="protein sequence ID" value="KAG9244261.1"/>
    <property type="molecule type" value="Genomic_DNA"/>
</dbReference>
<comment type="similarity">
    <text evidence="5">Belongs to the NRP synthetase family.</text>
</comment>
<evidence type="ECO:0000256" key="3">
    <source>
        <dbReference type="ARBA" id="ARBA00022553"/>
    </source>
</evidence>
<dbReference type="Gene3D" id="3.30.559.30">
    <property type="entry name" value="Nonribosomal peptide synthetase, condensation domain"/>
    <property type="match status" value="6"/>
</dbReference>
<dbReference type="Pfam" id="PF00668">
    <property type="entry name" value="Condensation"/>
    <property type="match status" value="6"/>
</dbReference>
<dbReference type="Pfam" id="PF00550">
    <property type="entry name" value="PP-binding"/>
    <property type="match status" value="4"/>
</dbReference>
<dbReference type="GO" id="GO:0043041">
    <property type="term" value="P:amino acid activation for nonribosomal peptide biosynthetic process"/>
    <property type="evidence" value="ECO:0007669"/>
    <property type="project" value="TreeGrafter"/>
</dbReference>
<evidence type="ECO:0000256" key="5">
    <source>
        <dbReference type="ARBA" id="ARBA00029454"/>
    </source>
</evidence>
<evidence type="ECO:0000313" key="8">
    <source>
        <dbReference type="Proteomes" id="UP000887226"/>
    </source>
</evidence>
<dbReference type="Proteomes" id="UP000887226">
    <property type="component" value="Unassembled WGS sequence"/>
</dbReference>
<dbReference type="InterPro" id="IPR001242">
    <property type="entry name" value="Condensation_dom"/>
</dbReference>
<dbReference type="FunFam" id="3.30.300.30:FF:000033">
    <property type="entry name" value="Nonribosomal siderophore peptide synthase SidC"/>
    <property type="match status" value="1"/>
</dbReference>
<dbReference type="InterPro" id="IPR036736">
    <property type="entry name" value="ACP-like_sf"/>
</dbReference>
<dbReference type="InterPro" id="IPR020806">
    <property type="entry name" value="PKS_PP-bd"/>
</dbReference>
<dbReference type="GO" id="GO:0016874">
    <property type="term" value="F:ligase activity"/>
    <property type="evidence" value="ECO:0007669"/>
    <property type="project" value="UniProtKB-KW"/>
</dbReference>
<sequence length="4606" mass="511911">MAAKFSIINDPPQSLPGPRLLHDLLNFDTQRQSCAIDFTIDGRRETYSYEEVRTCADDLARRIQGTLSKSAKLNKASQHVVPILLPQSPGLYTSQLAILKSGGAFCPINLDSPKERIKFVVGDVAASVIITTAEFQELVTWEGGPDIIVVDEFPKSSGDEGFAYTPREVQHSDLAYVMYTSGSSGKPKGVAVSHRAASQSLLAHERYIPGFERFLQFAAPSFDVSIFEIFFPLTRGATLVGCGRTQLLNDLPGTINSLEVDAVELTPTVIGALLQKRSNVPNLKLLITIGEMLTRPIVEEFGGSESKKSILYGMYGPTEAAIHCTIHPNMDAFAKPSNIGIPLDTVSTFVAAPASADEHNYLEILPLGGIGELVLGGPQLASGYLNRPDQNKAAFITSQGKQYYRTGDKARFLEDGTIEVMGRMTAGQIKLRGQRVELGEIEDAIYKHPGIKTVTATVLGNTLLAFALSDDSRLGAQDVSDTCAKWLPEFMRPHEIVILQRFPYLPSGKVDKRKLESDFQQQQSGENEAEVALTAVECTVKSILVPILGSFSSAQPLVSVGLDSLSSIRVASALRSSGFEVSTLAVLKAETLTELSKLCELSPSVNAEPTSRVTTIDIIEYLGLLNGNAEDVDFVAPCTPLQVAMLSETLLDKKAYRNWIELEIRGCWGFEQLLSALYHLASINPILRSGFVESQDSAGFIQVTWKSLADTQFEDVAHFNYDYSESKDSSLRYPIRCQIRQCERSAKLLFHLHHALYDAWSLELLLDDLDQILEGKETNPRPAFSVISDSCANGVLDADSWASKDYWKDHLAALDPRRLPNFHSQKQVIRGLVPLTYRTALSTEEVQKAAKNLLSSPQAIFQAAYAMVLSSYLGATDICFGTVFSGRTLPIEGIENIAGPCLSTLPIRVDVSTSTTLQGLVQDLNFINRKHLEYSAVPLREIKSASGIPADQVLFDTLLIWQQTLHGYEHTRDHVVLVDTTDHLEFRLTLEIIPGTGSIVLKANYETSMFPESQIMLLLQQVEQLARRVIEDAVEPIKNAFQTMSDELMSIGNETPAIQLGLETLVSPVERIAEQDPGQIAICFANKIDGEHADVQRISYAELNTRSNKLSNYLRSHQILPDELVCICMDKCVDLYISILAVTKVGAGYLPATADTPIERLRHILTESKVRTVLAQSASRPLLETFTYLKIVYIDEIDLEAIADRNPLPAFSTNFVSYCIYTSGSTGTPKGVLVTQGNLLSNLDTLEELYPATKNWRLLQSCSQAFDVSVFEIFYIWRIGACICSAEKDVLFKDIENSIRVLGVTHLSLTPTVAALVHPENVPNVKFLVTAGEAVTQKVFNLWADHGLYQGYGPSETTNICTVRPRVSQQDFINNIGPPLKNTSVFVLSPGPEFSMVIRGGEGEFCFGGSQVFRGYIDPSQDVGKIVQHPKYGRLYRSGDYGRLMPDGSLAFTGRKDDQVKVRGQRVELGEINRVMLQLVEIKDCLTIVISLDGSAQRLVAFWTRSSKASGIPEFLTPDAPMVSRIHETLESSLPAYMIPATLIEISFLPATAQGKIDKRTLERRFNELSAEYLTAATRSSSALDTHVWSDVELEIAKNLGQLLSLKRDNIGIDTSFFSLGLDSISAITFARLLRKSTGKPLEISDVLRNSSVLRLANRLSSFAHVPEIERTDQAVDFGFNNFFLETITERFLEAGKAVQHILPCTPLQEAMLSAAEASSGQAYYNHVTFQVEVDLARFKECWQAMVERHEILRTCFINTDMASHPYVQVVLQHHDLELSSSDRNDIADDHNKFEPPYNLDILEAAGSVSLTVSMHHCMYDGVALSVLYEEVEDMMKGKPLPPPVSFAPFLKRMASNQFQDSTQFWDATLGNFTPSRLTSIHVDPHSSHSTKPQVGVQRKALSIPLSQIQESSRKHDMTLLVVLHTVWASLLSDLLGQTDVCFGNVVSGRTLQLADIERLVAPCFNTLPSRLQNIHRQTFLEAFRHFQTLNANSLSHHMTPLRRLQSKYSPDGMRLFDTLFILQQPARSLDASIWTIVEDDGSMDFPLVCEILPKHSDDALEIILHSHSSYITPQQSDEIINMFDLRLRAAVQNPRQQLLSSDVKTRIATELATRQKQIHGETRTSIGNISPVEKGVKALIAEYTDVPIEKIGRDVSIFRLGLDSITTVQVVTRLKKKGHHVKPSDILEHPTVSQFAAFLEAQTTDISSVAKLYDTRAFDVKYRDAIFARLDIVKEQVEIIRPCTAVQQGMIAQSLHSRGENYINSVWLKLDQGTSIPNLRLAWIKTVAVHEMLRTGFTQVEDPQHPFAMITYTEKNRSLPWSNEPSDSINGSFLDSLHTHCWRITVGSQGESTVLRFTAHHALYDSQSMQMIFQDVVRAYNGHEPTQRPLITPLIGHILEEAKDSPEQQEFWKGEENKIVINRFPDLTPLRVSSERTLVTVIASTYSLSQLEEHCRAVGVTMQAAGQATWARILAAYTGEVSTTFGVTLSGRSLHEDADSVAFPTIVTLPVRSDVTGTNEELLARTMTHSAGLSKHQFTPLTSIQKWSGHQEGKLFDTLFAYQKLPETFDEVKLPWQVIKEEASVDYTVSLEVQPTGSGQVALRLTFNENSIPTEQAELILKQFDALFLDTICNPGNACDSAPRGQSSLLSISPAKESVLPVSDTLLHHYVVSGARKWPARVAFEFATSLEPGNVVSQTWTYQQLDEESNKVANMLLYHGVIPGQMVAICFDKCPEASFAIIGVLKSGCSYVALDPTAPTERLDFILKDSDAKHILTASKAAENFSSSNLQVTDLSAPSSFHDYPPSSPVLSRQILPDDVSYCLYTSGTTGTPKGCLITHENAVQAMLSFQRLFAGHWTQDSKWLQFASFHFDVSVLELFWSWSAGIRVVSAPRDLIFEDIASAIRELRITHIDLTPSLARLITPEDVPSLCEGVFITGGEQLRQDILDAWENEGCIYNGYGPTEATIGCTMFPRVPQNGKPSNIGPQFDNVGSYVMKPGTEVPVLRGGIGELCVSGKLVGKGYLNRPELTTERFPNLKEFGEKVYRTGDLVRILHDGTFIFHGREDDQIKLRGQRLELSEINEVMKKSTAKVQEVVTLVLKHKSQQKEQLVAYIVPHGALGDEEMAILLSSLREACKTRLSGYMVPTHFVPIDALPLNPNNKADARELASIYNEISVEELHNLSHSKHEKLWNAEEKHVLDIVASAIGIECSALTQESNVFELGLDSISIIGFSRHLQESGLTRAKLAVVKDNPSIGALVKCLLNEAITTLDAENAYLAASQYIAAFSQRHMTAICQELRIDSSGIESIAPCTPMQEGMIYQFLASDTPLYFNTFKFRIDDDIDLPKLMSAWYMICRRLQVSRTRFVLTDNGYAQVVVSQWNHIVHYQPLNHSSMEKSAALKAPFALTETRERAVMLEIFHGLYDGNSLTMLLRHVISELRGNHYDLGPAFHLALAHGPLLVHPGAQRFWTQHLRRWSHCPLKTQHDRGKDVIASRTVTDLSGFEPLRKQLGVTPQSLVQAAWLSILQPLCSSNITIGVITSGRAIDFEGADKVVGPMFNTVPFNVRIKPKMTAASLTIACHRFNMAMQDFQHTPLKDIQKWSPASPGQSLFETLFVYQREELGDDTYADCLWTQEDVAPHAEVSVYPSCFQKFPRTVEWVLPATPLQQSMVSEMLRSNYERYFNVEGFKLSKDVDHQKLRRAINHVYTTSPILWSEFDDIPDPKLAVSFAQVARRKPLHVTESRESTDPAIFLASYRRRAIKHTPNRLFQVHFVIDQETVHLLIAMSHALYDGASLRLLHQNIKQVYHQKPVQHPDLRPFLEEVFESTTEDAKTFWKNTLANLPTTRLFSNTIVEGDQSTTVHRLDKFSRIPLADIEGLCRSQRITLQTLGQTCWSLVLASLMGQLDVVFGTVLSCRDSEEANAVLFPLMNTVAVRSVIHGTLGAMLKYMQEMSDATRQYQHFPLGIAQAYALASRSSSSETSETSLFDTLFIFQGRRSSAEAEDELYTSIGGLSEVDYPICVEMEVVDDRLIWTTACKSSARTKQETCDLLNTLDRVLERVIAAPEDSTIVAGTQGISVCGLSSFETTSAITKLEKAIPPAKSRVDPKWSTTEISIRKALHELSGVPESDIRKSSTIFHLGLDSILILKLPPLLKTYGILLRVSDIMKAQTIASMATLRNSKEASAPVLDIEGIIATTSQHFDINAVVNELKLGEIEYYMPVTAGQLYMIRMWQGTRGALFYPTFTYSLNIPLDGAKMKKAWKQLTTRHDILRTGFFETESSVVQVVFKDPPNEIQYQSNAEDNATNDHIAELRKPPVSLVIEETKDQGTVIKLSIHHTLYDGVSLPIVIDELEALYLGKTLATSDTNFKAFVAQTLLASGLGNTSSKSSAKQRWIDYLGNSDTTQASSASTNESKRMKRHTPHLLIHSLRSVAQSVGVSIDALLLAAICKTRAELLSTTDVTIGIYLANRTLAPRLAAPTLNLLPLRVRDARTRSTRDIAIAIQHDLQLIGALEMNSVSLAEIYEYLGVKVDFFVNILKDASNSSVSGVSSERVFIPMKQKAFQSQTPLPGNDVQVNRVEDERFAAYIVSSRHGFYTVDRI</sequence>
<accession>A0A9P8CGA5</accession>
<evidence type="ECO:0000259" key="6">
    <source>
        <dbReference type="PROSITE" id="PS50075"/>
    </source>
</evidence>
<dbReference type="GO" id="GO:0031169">
    <property type="term" value="P:ferrichrome biosynthetic process"/>
    <property type="evidence" value="ECO:0007669"/>
    <property type="project" value="UniProtKB-ARBA"/>
</dbReference>
<evidence type="ECO:0000256" key="2">
    <source>
        <dbReference type="ARBA" id="ARBA00022450"/>
    </source>
</evidence>
<protein>
    <recommendedName>
        <fullName evidence="6">Carrier domain-containing protein</fullName>
    </recommendedName>
</protein>
<dbReference type="Gene3D" id="1.10.1200.10">
    <property type="entry name" value="ACP-like"/>
    <property type="match status" value="4"/>
</dbReference>
<feature type="domain" description="Carrier" evidence="6">
    <location>
        <begin position="1587"/>
        <end position="1664"/>
    </location>
</feature>
<evidence type="ECO:0000256" key="4">
    <source>
        <dbReference type="ARBA" id="ARBA00022598"/>
    </source>
</evidence>
<keyword evidence="8" id="KW-1185">Reference proteome</keyword>
<dbReference type="Gene3D" id="3.30.300.30">
    <property type="match status" value="3"/>
</dbReference>
<organism evidence="7 8">
    <name type="scientific">Calycina marina</name>
    <dbReference type="NCBI Taxonomy" id="1763456"/>
    <lineage>
        <taxon>Eukaryota</taxon>
        <taxon>Fungi</taxon>
        <taxon>Dikarya</taxon>
        <taxon>Ascomycota</taxon>
        <taxon>Pezizomycotina</taxon>
        <taxon>Leotiomycetes</taxon>
        <taxon>Helotiales</taxon>
        <taxon>Pezizellaceae</taxon>
        <taxon>Calycina</taxon>
    </lineage>
</organism>
<dbReference type="Pfam" id="PF00501">
    <property type="entry name" value="AMP-binding"/>
    <property type="match status" value="3"/>
</dbReference>
<dbReference type="InterPro" id="IPR010071">
    <property type="entry name" value="AA_adenyl_dom"/>
</dbReference>
<dbReference type="InterPro" id="IPR006162">
    <property type="entry name" value="Ppantetheine_attach_site"/>
</dbReference>
<dbReference type="InterPro" id="IPR023213">
    <property type="entry name" value="CAT-like_dom_sf"/>
</dbReference>
<name>A0A9P8CGA5_9HELO</name>
<keyword evidence="2" id="KW-0596">Phosphopantetheine</keyword>
<reference evidence="7" key="1">
    <citation type="journal article" date="2021" name="IMA Fungus">
        <title>Genomic characterization of three marine fungi, including Emericellopsis atlantica sp. nov. with signatures of a generalist lifestyle and marine biomass degradation.</title>
        <authorList>
            <person name="Hagestad O.C."/>
            <person name="Hou L."/>
            <person name="Andersen J.H."/>
            <person name="Hansen E.H."/>
            <person name="Altermark B."/>
            <person name="Li C."/>
            <person name="Kuhnert E."/>
            <person name="Cox R.J."/>
            <person name="Crous P.W."/>
            <person name="Spatafora J.W."/>
            <person name="Lail K."/>
            <person name="Amirebrahimi M."/>
            <person name="Lipzen A."/>
            <person name="Pangilinan J."/>
            <person name="Andreopoulos W."/>
            <person name="Hayes R.D."/>
            <person name="Ng V."/>
            <person name="Grigoriev I.V."/>
            <person name="Jackson S.A."/>
            <person name="Sutton T.D.S."/>
            <person name="Dobson A.D.W."/>
            <person name="Rama T."/>
        </authorList>
    </citation>
    <scope>NUCLEOTIDE SEQUENCE</scope>
    <source>
        <strain evidence="7">TRa3180A</strain>
    </source>
</reference>
<evidence type="ECO:0000256" key="1">
    <source>
        <dbReference type="ARBA" id="ARBA00004924"/>
    </source>
</evidence>
<dbReference type="NCBIfam" id="NF003417">
    <property type="entry name" value="PRK04813.1"/>
    <property type="match status" value="3"/>
</dbReference>
<dbReference type="InterPro" id="IPR042099">
    <property type="entry name" value="ANL_N_sf"/>
</dbReference>
<dbReference type="InterPro" id="IPR020845">
    <property type="entry name" value="AMP-binding_CS"/>
</dbReference>
<dbReference type="Gene3D" id="3.40.50.12780">
    <property type="entry name" value="N-terminal domain of ligase-like"/>
    <property type="match status" value="3"/>
</dbReference>
<dbReference type="GO" id="GO:0031177">
    <property type="term" value="F:phosphopantetheine binding"/>
    <property type="evidence" value="ECO:0007669"/>
    <property type="project" value="InterPro"/>
</dbReference>
<dbReference type="FunFam" id="3.40.50.12780:FF:000024">
    <property type="entry name" value="Nonribosomal siderophore peptide synthase SidC"/>
    <property type="match status" value="2"/>
</dbReference>
<proteinExistence type="inferred from homology"/>
<dbReference type="InterPro" id="IPR000873">
    <property type="entry name" value="AMP-dep_synth/lig_dom"/>
</dbReference>
<dbReference type="OrthoDB" id="416786at2759"/>
<feature type="domain" description="Carrier" evidence="6">
    <location>
        <begin position="2131"/>
        <end position="2204"/>
    </location>
</feature>
<keyword evidence="4" id="KW-0436">Ligase</keyword>
<dbReference type="PANTHER" id="PTHR45527:SF1">
    <property type="entry name" value="FATTY ACID SYNTHASE"/>
    <property type="match status" value="1"/>
</dbReference>
<feature type="domain" description="Carrier" evidence="6">
    <location>
        <begin position="4114"/>
        <end position="4187"/>
    </location>
</feature>
<comment type="pathway">
    <text evidence="1">Siderophore biosynthesis.</text>
</comment>
<dbReference type="GO" id="GO:0005737">
    <property type="term" value="C:cytoplasm"/>
    <property type="evidence" value="ECO:0007669"/>
    <property type="project" value="TreeGrafter"/>
</dbReference>
<dbReference type="CDD" id="cd05918">
    <property type="entry name" value="A_NRPS_SidN3_like"/>
    <property type="match status" value="1"/>
</dbReference>
<keyword evidence="3" id="KW-0597">Phosphoprotein</keyword>
<dbReference type="SUPFAM" id="SSF52777">
    <property type="entry name" value="CoA-dependent acyltransferases"/>
    <property type="match status" value="12"/>
</dbReference>
<dbReference type="InterPro" id="IPR009081">
    <property type="entry name" value="PP-bd_ACP"/>
</dbReference>
<dbReference type="SMART" id="SM01294">
    <property type="entry name" value="PKS_PP_betabranch"/>
    <property type="match status" value="1"/>
</dbReference>
<dbReference type="PROSITE" id="PS00012">
    <property type="entry name" value="PHOSPHOPANTETHEINE"/>
    <property type="match status" value="2"/>
</dbReference>
<feature type="domain" description="Carrier" evidence="6">
    <location>
        <begin position="3192"/>
        <end position="3269"/>
    </location>
</feature>
<dbReference type="FunFam" id="3.30.300.30:FF:000015">
    <property type="entry name" value="Nonribosomal peptide synthase SidD"/>
    <property type="match status" value="1"/>
</dbReference>
<dbReference type="SMART" id="SM00823">
    <property type="entry name" value="PKS_PP"/>
    <property type="match status" value="3"/>
</dbReference>
<dbReference type="PROSITE" id="PS00455">
    <property type="entry name" value="AMP_BINDING"/>
    <property type="match status" value="1"/>
</dbReference>
<gene>
    <name evidence="7" type="ORF">BJ878DRAFT_421762</name>
</gene>
<comment type="caution">
    <text evidence="7">The sequence shown here is derived from an EMBL/GenBank/DDBJ whole genome shotgun (WGS) entry which is preliminary data.</text>
</comment>
<dbReference type="NCBIfam" id="TIGR01733">
    <property type="entry name" value="AA-adenyl-dom"/>
    <property type="match status" value="2"/>
</dbReference>
<evidence type="ECO:0000313" key="7">
    <source>
        <dbReference type="EMBL" id="KAG9244261.1"/>
    </source>
</evidence>
<dbReference type="SUPFAM" id="SSF56801">
    <property type="entry name" value="Acetyl-CoA synthetase-like"/>
    <property type="match status" value="3"/>
</dbReference>
<dbReference type="PROSITE" id="PS50075">
    <property type="entry name" value="CARRIER"/>
    <property type="match status" value="4"/>
</dbReference>
<dbReference type="PANTHER" id="PTHR45527">
    <property type="entry name" value="NONRIBOSOMAL PEPTIDE SYNTHETASE"/>
    <property type="match status" value="1"/>
</dbReference>